<evidence type="ECO:0000313" key="1">
    <source>
        <dbReference type="EMBL" id="MBY77158.1"/>
    </source>
</evidence>
<proteinExistence type="predicted"/>
<dbReference type="EMBL" id="GGMS01007955">
    <property type="protein sequence ID" value="MBY77158.1"/>
    <property type="molecule type" value="Transcribed_RNA"/>
</dbReference>
<reference evidence="1" key="1">
    <citation type="submission" date="2018-04" db="EMBL/GenBank/DDBJ databases">
        <title>Transcriptome assembly of Sipha flava.</title>
        <authorList>
            <person name="Scully E.D."/>
            <person name="Geib S.M."/>
            <person name="Palmer N.A."/>
            <person name="Koch K."/>
            <person name="Bradshaw J."/>
            <person name="Heng-Moss T."/>
            <person name="Sarath G."/>
        </authorList>
    </citation>
    <scope>NUCLEOTIDE SEQUENCE</scope>
</reference>
<protein>
    <submittedName>
        <fullName evidence="1">Uncharacterized protein</fullName>
    </submittedName>
</protein>
<sequence length="269" mass="30839">MEKKKSLKDIYMYIKTSLISLCKHLNILGDTVNNEKIRQKDIIHFVDTTTCILLEKIQDISDIIDDLLKEENIASKQKLEVLNIKDFDLYTFKPNLEECTKKIKNLKIEDDTSLNGFNDYYVCTCSESISKKNNHSLDFSSLKRNSSPLGDNGNSIIKKRKTIQEISPYQENIISIQRSVEDNGVLNINLNLTSESKKKNYKCIKSNKVKPELNTGSTTVIKKMFKIPDDFKHKLFQRSFKSVNIPKDDSWSKSNSPVKLGSISKNVGF</sequence>
<dbReference type="AlphaFoldDB" id="A0A2S2QHE0"/>
<gene>
    <name evidence="1" type="ORF">g.15273</name>
</gene>
<accession>A0A2S2QHE0</accession>
<name>A0A2S2QHE0_9HEMI</name>
<organism evidence="1">
    <name type="scientific">Sipha flava</name>
    <name type="common">yellow sugarcane aphid</name>
    <dbReference type="NCBI Taxonomy" id="143950"/>
    <lineage>
        <taxon>Eukaryota</taxon>
        <taxon>Metazoa</taxon>
        <taxon>Ecdysozoa</taxon>
        <taxon>Arthropoda</taxon>
        <taxon>Hexapoda</taxon>
        <taxon>Insecta</taxon>
        <taxon>Pterygota</taxon>
        <taxon>Neoptera</taxon>
        <taxon>Paraneoptera</taxon>
        <taxon>Hemiptera</taxon>
        <taxon>Sternorrhyncha</taxon>
        <taxon>Aphidomorpha</taxon>
        <taxon>Aphidoidea</taxon>
        <taxon>Aphididae</taxon>
        <taxon>Sipha</taxon>
    </lineage>
</organism>